<name>A0ABD2BZJ1_VESMC</name>
<dbReference type="InterPro" id="IPR003428">
    <property type="entry name" value="MAM33"/>
</dbReference>
<protein>
    <recommendedName>
        <fullName evidence="4">Complement component 1 Q subcomponent-binding protein, mitochondrial</fullName>
    </recommendedName>
</protein>
<evidence type="ECO:0000313" key="3">
    <source>
        <dbReference type="Proteomes" id="UP001607303"/>
    </source>
</evidence>
<reference evidence="2 3" key="1">
    <citation type="journal article" date="2024" name="Ann. Entomol. Soc. Am.">
        <title>Genomic analyses of the southern and eastern yellowjacket wasps (Hymenoptera: Vespidae) reveal evolutionary signatures of social life.</title>
        <authorList>
            <person name="Catto M.A."/>
            <person name="Caine P.B."/>
            <person name="Orr S.E."/>
            <person name="Hunt B.G."/>
            <person name="Goodisman M.A.D."/>
        </authorList>
    </citation>
    <scope>NUCLEOTIDE SEQUENCE [LARGE SCALE GENOMIC DNA]</scope>
    <source>
        <strain evidence="2">232</strain>
        <tissue evidence="2">Head and thorax</tissue>
    </source>
</reference>
<evidence type="ECO:0000313" key="2">
    <source>
        <dbReference type="EMBL" id="KAL2738208.1"/>
    </source>
</evidence>
<dbReference type="Gene3D" id="3.10.280.10">
    <property type="entry name" value="Mitochondrial glycoprotein"/>
    <property type="match status" value="1"/>
</dbReference>
<dbReference type="Proteomes" id="UP001607303">
    <property type="component" value="Unassembled WGS sequence"/>
</dbReference>
<dbReference type="SUPFAM" id="SSF54529">
    <property type="entry name" value="Mitochondrial glycoprotein MAM33-like"/>
    <property type="match status" value="1"/>
</dbReference>
<dbReference type="InterPro" id="IPR036561">
    <property type="entry name" value="MAM33_sf"/>
</dbReference>
<dbReference type="FunFam" id="3.10.280.10:FF:000005">
    <property type="entry name" value="Glycoprotein gC1qBP, putative"/>
    <property type="match status" value="1"/>
</dbReference>
<dbReference type="EMBL" id="JAYRBN010000063">
    <property type="protein sequence ID" value="KAL2738208.1"/>
    <property type="molecule type" value="Genomic_DNA"/>
</dbReference>
<comment type="similarity">
    <text evidence="1">Belongs to the MAM33 family.</text>
</comment>
<sequence length="268" mass="30036">MNCLVRNLLRGSAIKNILFSTSNNGSMNNNLYRTLWNMCNRQNDAIISFAVPKIQNSQIYGYECNRNAHTKAEKELVEFLAEEIVAEKKAQKLKTIPTELDGFKVSLDSAEVTLQKKNQNEEIRISFNINHTVDSNSEPEIDPQSDNADIGEMKSKPSFTVDIVRGNQTLGFTCSFNSEPGASGADDSYNDIFGIDEITFYEGEHSDKVYAVAGEIIDGYLYDLLMNYLEEKGISNGFAEKIIELSTNYEHTAYVSLLEGLSKFTSNK</sequence>
<dbReference type="AlphaFoldDB" id="A0ABD2BZJ1"/>
<evidence type="ECO:0000256" key="1">
    <source>
        <dbReference type="ARBA" id="ARBA00005457"/>
    </source>
</evidence>
<organism evidence="2 3">
    <name type="scientific">Vespula maculifrons</name>
    <name type="common">Eastern yellow jacket</name>
    <name type="synonym">Wasp</name>
    <dbReference type="NCBI Taxonomy" id="7453"/>
    <lineage>
        <taxon>Eukaryota</taxon>
        <taxon>Metazoa</taxon>
        <taxon>Ecdysozoa</taxon>
        <taxon>Arthropoda</taxon>
        <taxon>Hexapoda</taxon>
        <taxon>Insecta</taxon>
        <taxon>Pterygota</taxon>
        <taxon>Neoptera</taxon>
        <taxon>Endopterygota</taxon>
        <taxon>Hymenoptera</taxon>
        <taxon>Apocrita</taxon>
        <taxon>Aculeata</taxon>
        <taxon>Vespoidea</taxon>
        <taxon>Vespidae</taxon>
        <taxon>Vespinae</taxon>
        <taxon>Vespula</taxon>
    </lineage>
</organism>
<dbReference type="PANTHER" id="PTHR10826">
    <property type="entry name" value="COMPLEMENT COMPONENT 1"/>
    <property type="match status" value="1"/>
</dbReference>
<dbReference type="PANTHER" id="PTHR10826:SF1">
    <property type="entry name" value="COMPLEMENT COMPONENT 1 Q SUBCOMPONENT-BINDING PROTEIN, MITOCHONDRIAL"/>
    <property type="match status" value="1"/>
</dbReference>
<accession>A0ABD2BZJ1</accession>
<evidence type="ECO:0008006" key="4">
    <source>
        <dbReference type="Google" id="ProtNLM"/>
    </source>
</evidence>
<dbReference type="Pfam" id="PF02330">
    <property type="entry name" value="MAM33"/>
    <property type="match status" value="1"/>
</dbReference>
<keyword evidence="3" id="KW-1185">Reference proteome</keyword>
<proteinExistence type="inferred from homology"/>
<gene>
    <name evidence="2" type="ORF">V1477_011567</name>
</gene>
<comment type="caution">
    <text evidence="2">The sequence shown here is derived from an EMBL/GenBank/DDBJ whole genome shotgun (WGS) entry which is preliminary data.</text>
</comment>